<dbReference type="EMBL" id="CP136512">
    <property type="protein sequence ID" value="WOD16835.1"/>
    <property type="molecule type" value="Genomic_DNA"/>
</dbReference>
<evidence type="ECO:0000256" key="1">
    <source>
        <dbReference type="SAM" id="MobiDB-lite"/>
    </source>
</evidence>
<accession>A0ABZ0EJV7</accession>
<gene>
    <name evidence="2" type="ORF">RW095_13260</name>
</gene>
<feature type="compositionally biased region" description="Low complexity" evidence="1">
    <location>
        <begin position="33"/>
        <end position="46"/>
    </location>
</feature>
<dbReference type="RefSeq" id="WP_317019438.1">
    <property type="nucleotide sequence ID" value="NZ_CP136512.1"/>
</dbReference>
<reference evidence="2 3" key="1">
    <citation type="submission" date="2023-10" db="EMBL/GenBank/DDBJ databases">
        <title>Surface-active antibiotics is a multifunctional adaptation for post-fire microbes.</title>
        <authorList>
            <person name="Liu M.D."/>
            <person name="Du Y."/>
            <person name="Koupaei S.K."/>
            <person name="Kim N.R."/>
            <person name="Zhang W."/>
            <person name="Traxler M.F."/>
        </authorList>
    </citation>
    <scope>NUCLEOTIDE SEQUENCE [LARGE SCALE GENOMIC DNA]</scope>
    <source>
        <strain evidence="2 3">F3</strain>
    </source>
</reference>
<evidence type="ECO:0000313" key="2">
    <source>
        <dbReference type="EMBL" id="WOD16835.1"/>
    </source>
</evidence>
<name>A0ABZ0EJV7_9BURK</name>
<sequence>MNMGSEMCGNEVSREKNDWTREHLRIGAGGRTGRQAAASARAAYDM</sequence>
<dbReference type="Proteomes" id="UP001302652">
    <property type="component" value="Chromosome 2"/>
</dbReference>
<evidence type="ECO:0000313" key="3">
    <source>
        <dbReference type="Proteomes" id="UP001302652"/>
    </source>
</evidence>
<protein>
    <submittedName>
        <fullName evidence="2">Uncharacterized protein</fullName>
    </submittedName>
</protein>
<keyword evidence="3" id="KW-1185">Reference proteome</keyword>
<organism evidence="2 3">
    <name type="scientific">Paraburkholderia kirstenboschensis</name>
    <dbReference type="NCBI Taxonomy" id="1245436"/>
    <lineage>
        <taxon>Bacteria</taxon>
        <taxon>Pseudomonadati</taxon>
        <taxon>Pseudomonadota</taxon>
        <taxon>Betaproteobacteria</taxon>
        <taxon>Burkholderiales</taxon>
        <taxon>Burkholderiaceae</taxon>
        <taxon>Paraburkholderia</taxon>
    </lineage>
</organism>
<feature type="region of interest" description="Disordered" evidence="1">
    <location>
        <begin position="27"/>
        <end position="46"/>
    </location>
</feature>
<proteinExistence type="predicted"/>